<reference evidence="1 2" key="1">
    <citation type="submission" date="2022-12" db="EMBL/GenBank/DDBJ databases">
        <title>Two new species, Stenotrophomonas aracearum and Stenotrophomonas oahuensis, isolated from Anthurium (Araceae family) in Hawaii.</title>
        <authorList>
            <person name="Chunag S.C."/>
            <person name="Dobhal S."/>
            <person name="Alvarez A."/>
            <person name="Arif M."/>
        </authorList>
    </citation>
    <scope>NUCLEOTIDE SEQUENCE [LARGE SCALE GENOMIC DNA]</scope>
    <source>
        <strain evidence="1 2">A5588</strain>
    </source>
</reference>
<evidence type="ECO:0000313" key="1">
    <source>
        <dbReference type="EMBL" id="WNH50569.1"/>
    </source>
</evidence>
<keyword evidence="2" id="KW-1185">Reference proteome</keyword>
<proteinExistence type="predicted"/>
<accession>A0ABY9YI70</accession>
<evidence type="ECO:0000313" key="2">
    <source>
        <dbReference type="Proteomes" id="UP001305421"/>
    </source>
</evidence>
<protein>
    <submittedName>
        <fullName evidence="1">Uncharacterized protein</fullName>
    </submittedName>
</protein>
<organism evidence="1 2">
    <name type="scientific">Stenotrophomonas aracearum</name>
    <dbReference type="NCBI Taxonomy" id="3003272"/>
    <lineage>
        <taxon>Bacteria</taxon>
        <taxon>Pseudomonadati</taxon>
        <taxon>Pseudomonadota</taxon>
        <taxon>Gammaproteobacteria</taxon>
        <taxon>Lysobacterales</taxon>
        <taxon>Lysobacteraceae</taxon>
        <taxon>Stenotrophomonas</taxon>
    </lineage>
</organism>
<dbReference type="RefSeq" id="WP_311184609.1">
    <property type="nucleotide sequence ID" value="NZ_CP115543.1"/>
</dbReference>
<sequence length="106" mass="11656">MHDDWTNMTPEQRALLKGFWRAPKSVMINALHHDGLETYPGCPTIPCLKARGLWMRGLGIEPGRRMYLGTGPGVMVLAADPSPEALSKLLVRFEKTGGSWKLGLPG</sequence>
<gene>
    <name evidence="1" type="ORF">PDM28_09905</name>
</gene>
<name>A0ABY9YI70_9GAMM</name>
<dbReference type="EMBL" id="CP115543">
    <property type="protein sequence ID" value="WNH50569.1"/>
    <property type="molecule type" value="Genomic_DNA"/>
</dbReference>
<dbReference type="Proteomes" id="UP001305421">
    <property type="component" value="Chromosome"/>
</dbReference>